<evidence type="ECO:0000313" key="3">
    <source>
        <dbReference type="RefSeq" id="XP_065643262.1"/>
    </source>
</evidence>
<dbReference type="PROSITE" id="PS50994">
    <property type="entry name" value="INTEGRASE"/>
    <property type="match status" value="1"/>
</dbReference>
<feature type="domain" description="Integrase catalytic" evidence="1">
    <location>
        <begin position="1"/>
        <end position="138"/>
    </location>
</feature>
<protein>
    <submittedName>
        <fullName evidence="3">KRAB-A domain-containing protein 2-like</fullName>
    </submittedName>
</protein>
<organism evidence="2 3">
    <name type="scientific">Hydra vulgaris</name>
    <name type="common">Hydra</name>
    <name type="synonym">Hydra attenuata</name>
    <dbReference type="NCBI Taxonomy" id="6087"/>
    <lineage>
        <taxon>Eukaryota</taxon>
        <taxon>Metazoa</taxon>
        <taxon>Cnidaria</taxon>
        <taxon>Hydrozoa</taxon>
        <taxon>Hydroidolina</taxon>
        <taxon>Anthoathecata</taxon>
        <taxon>Aplanulata</taxon>
        <taxon>Hydridae</taxon>
        <taxon>Hydra</taxon>
    </lineage>
</organism>
<dbReference type="Pfam" id="PF00665">
    <property type="entry name" value="rve"/>
    <property type="match status" value="1"/>
</dbReference>
<dbReference type="InterPro" id="IPR001584">
    <property type="entry name" value="Integrase_cat-core"/>
</dbReference>
<dbReference type="Proteomes" id="UP001652625">
    <property type="component" value="Chromosome 01"/>
</dbReference>
<dbReference type="Gene3D" id="3.30.420.10">
    <property type="entry name" value="Ribonuclease H-like superfamily/Ribonuclease H"/>
    <property type="match status" value="1"/>
</dbReference>
<gene>
    <name evidence="3" type="primary">LOC136074999</name>
</gene>
<proteinExistence type="predicted"/>
<sequence>MGNRYFMSCTDLFSKWPIAYALPNKEAITVARAIMNLVTTFGFPSVILTDNGTEFCNELNDEVYKILGIERRRTAVYHPQTNGQDENTNKNVKRKIRKLVDENQSNRDEFLDIVLYPLRIERQTSTKVSPFELMFGGRSPVCRSEFKEEVGIFPANEDEVKAEIEKNKIHIENLTNLVTKVITYTT</sequence>
<reference evidence="2" key="1">
    <citation type="submission" date="2025-05" db="UniProtKB">
        <authorList>
            <consortium name="RefSeq"/>
        </authorList>
    </citation>
    <scope>NUCLEOTIDE SEQUENCE [LARGE SCALE GENOMIC DNA]</scope>
</reference>
<dbReference type="PANTHER" id="PTHR37984">
    <property type="entry name" value="PROTEIN CBG26694"/>
    <property type="match status" value="1"/>
</dbReference>
<dbReference type="SUPFAM" id="SSF53098">
    <property type="entry name" value="Ribonuclease H-like"/>
    <property type="match status" value="1"/>
</dbReference>
<name>A0ABM4B371_HYDVU</name>
<dbReference type="RefSeq" id="XP_065643262.1">
    <property type="nucleotide sequence ID" value="XM_065787190.1"/>
</dbReference>
<dbReference type="PANTHER" id="PTHR37984:SF15">
    <property type="entry name" value="INTEGRASE CATALYTIC DOMAIN-CONTAINING PROTEIN"/>
    <property type="match status" value="1"/>
</dbReference>
<dbReference type="InterPro" id="IPR012337">
    <property type="entry name" value="RNaseH-like_sf"/>
</dbReference>
<dbReference type="InterPro" id="IPR036397">
    <property type="entry name" value="RNaseH_sf"/>
</dbReference>
<dbReference type="InterPro" id="IPR050951">
    <property type="entry name" value="Retrovirus_Pol_polyprotein"/>
</dbReference>
<keyword evidence="2" id="KW-1185">Reference proteome</keyword>
<evidence type="ECO:0000313" key="2">
    <source>
        <dbReference type="Proteomes" id="UP001652625"/>
    </source>
</evidence>
<evidence type="ECO:0000259" key="1">
    <source>
        <dbReference type="PROSITE" id="PS50994"/>
    </source>
</evidence>
<reference evidence="3" key="2">
    <citation type="submission" date="2025-08" db="UniProtKB">
        <authorList>
            <consortium name="RefSeq"/>
        </authorList>
    </citation>
    <scope>IDENTIFICATION</scope>
</reference>
<dbReference type="GeneID" id="136074999"/>
<accession>A0ABM4B371</accession>